<dbReference type="InterPro" id="IPR017441">
    <property type="entry name" value="Protein_kinase_ATP_BS"/>
</dbReference>
<protein>
    <submittedName>
        <fullName evidence="8">Protein kinase dsk1</fullName>
    </submittedName>
</protein>
<dbReference type="InterPro" id="IPR000719">
    <property type="entry name" value="Prot_kinase_dom"/>
</dbReference>
<comment type="caution">
    <text evidence="8">The sequence shown here is derived from an EMBL/GenBank/DDBJ whole genome shotgun (WGS) entry which is preliminary data.</text>
</comment>
<dbReference type="Proteomes" id="UP000481288">
    <property type="component" value="Unassembled WGS sequence"/>
</dbReference>
<reference evidence="8 9" key="1">
    <citation type="submission" date="2018-05" db="EMBL/GenBank/DDBJ databases">
        <title>Whole genome sequencing for identification of molecular markers to develop diagnostic detection tools for the regulated plant pathogen Lachnellula willkommii.</title>
        <authorList>
            <person name="Giroux E."/>
            <person name="Bilodeau G."/>
        </authorList>
    </citation>
    <scope>NUCLEOTIDE SEQUENCE [LARGE SCALE GENOMIC DNA]</scope>
    <source>
        <strain evidence="8 9">CBS 625.97</strain>
    </source>
</reference>
<gene>
    <name evidence="8" type="primary">dsk1_1</name>
    <name evidence="8" type="ORF">LCER1_G008799</name>
</gene>
<proteinExistence type="predicted"/>
<keyword evidence="2" id="KW-0808">Transferase</keyword>
<dbReference type="InterPro" id="IPR011009">
    <property type="entry name" value="Kinase-like_dom_sf"/>
</dbReference>
<accession>A0A7D8YQS4</accession>
<dbReference type="GO" id="GO:0043484">
    <property type="term" value="P:regulation of RNA splicing"/>
    <property type="evidence" value="ECO:0007669"/>
    <property type="project" value="TreeGrafter"/>
</dbReference>
<dbReference type="PROSITE" id="PS50011">
    <property type="entry name" value="PROTEIN_KINASE_DOM"/>
    <property type="match status" value="1"/>
</dbReference>
<feature type="domain" description="Protein kinase" evidence="7">
    <location>
        <begin position="61"/>
        <end position="392"/>
    </location>
</feature>
<evidence type="ECO:0000256" key="2">
    <source>
        <dbReference type="ARBA" id="ARBA00022679"/>
    </source>
</evidence>
<evidence type="ECO:0000256" key="4">
    <source>
        <dbReference type="ARBA" id="ARBA00022777"/>
    </source>
</evidence>
<dbReference type="Gene3D" id="1.10.510.10">
    <property type="entry name" value="Transferase(Phosphotransferase) domain 1"/>
    <property type="match status" value="1"/>
</dbReference>
<feature type="binding site" evidence="6">
    <location>
        <position position="90"/>
    </location>
    <ligand>
        <name>ATP</name>
        <dbReference type="ChEBI" id="CHEBI:30616"/>
    </ligand>
</feature>
<keyword evidence="1" id="KW-0723">Serine/threonine-protein kinase</keyword>
<dbReference type="AlphaFoldDB" id="A0A7D8YQS4"/>
<dbReference type="Gene3D" id="3.30.200.20">
    <property type="entry name" value="Phosphorylase Kinase, domain 1"/>
    <property type="match status" value="1"/>
</dbReference>
<keyword evidence="4 8" id="KW-0418">Kinase</keyword>
<evidence type="ECO:0000256" key="6">
    <source>
        <dbReference type="PROSITE-ProRule" id="PRU10141"/>
    </source>
</evidence>
<sequence>MTEEKIPPTPYGDCASPEYDELDDDILDEQAEIEDVSEPLERYNQGLYYPICIGEVLVGRYRIKHKLGWGGFSTVWMAYDMQYQKDVALKIMIPGEKGEYEYQMHNYIVQNVRDVSHLVTHQGSFLLSGQGGDYHRVLVLPLLCPSLSYRCRDLPVATRMSAAKQLLVALESLHDIGLVHRDLNEGALMWEMPHYNTATEYEWLGRPRKMFLGNHLWKRGELVEQVTIPLDLVGSKVYLGDFGLVIKDGTSVRVKQQSPYPFCAPERLHGADPSLASDMWSYMCLFAALYFGCNVFYGNGGKLTGTSWVSQLGPMPKQWKGKFWSPDWYDDWYDDHITSLDPDRDLAHRFIQLRPDTSQAERDLALSVLHKGFSYLSEHRITAKQLLQDPSFKALMDMYQC</sequence>
<keyword evidence="3 6" id="KW-0547">Nucleotide-binding</keyword>
<dbReference type="GO" id="GO:0004674">
    <property type="term" value="F:protein serine/threonine kinase activity"/>
    <property type="evidence" value="ECO:0007669"/>
    <property type="project" value="UniProtKB-KW"/>
</dbReference>
<dbReference type="Pfam" id="PF00069">
    <property type="entry name" value="Pkinase"/>
    <property type="match status" value="1"/>
</dbReference>
<dbReference type="OrthoDB" id="5979581at2759"/>
<dbReference type="GO" id="GO:0005524">
    <property type="term" value="F:ATP binding"/>
    <property type="evidence" value="ECO:0007669"/>
    <property type="project" value="UniProtKB-UniRule"/>
</dbReference>
<dbReference type="PANTHER" id="PTHR45646">
    <property type="entry name" value="SERINE/THREONINE-PROTEIN KINASE DOA-RELATED"/>
    <property type="match status" value="1"/>
</dbReference>
<keyword evidence="9" id="KW-1185">Reference proteome</keyword>
<organism evidence="8 9">
    <name type="scientific">Lachnellula cervina</name>
    <dbReference type="NCBI Taxonomy" id="1316786"/>
    <lineage>
        <taxon>Eukaryota</taxon>
        <taxon>Fungi</taxon>
        <taxon>Dikarya</taxon>
        <taxon>Ascomycota</taxon>
        <taxon>Pezizomycotina</taxon>
        <taxon>Leotiomycetes</taxon>
        <taxon>Helotiales</taxon>
        <taxon>Lachnaceae</taxon>
        <taxon>Lachnellula</taxon>
    </lineage>
</organism>
<dbReference type="EMBL" id="QGMG01000806">
    <property type="protein sequence ID" value="TVY51476.1"/>
    <property type="molecule type" value="Genomic_DNA"/>
</dbReference>
<name>A0A7D8YQS4_9HELO</name>
<evidence type="ECO:0000256" key="3">
    <source>
        <dbReference type="ARBA" id="ARBA00022741"/>
    </source>
</evidence>
<evidence type="ECO:0000313" key="9">
    <source>
        <dbReference type="Proteomes" id="UP000481288"/>
    </source>
</evidence>
<dbReference type="PANTHER" id="PTHR45646:SF11">
    <property type="entry name" value="SERINE_THREONINE-PROTEIN KINASE DOA"/>
    <property type="match status" value="1"/>
</dbReference>
<dbReference type="SUPFAM" id="SSF56112">
    <property type="entry name" value="Protein kinase-like (PK-like)"/>
    <property type="match status" value="1"/>
</dbReference>
<evidence type="ECO:0000259" key="7">
    <source>
        <dbReference type="PROSITE" id="PS50011"/>
    </source>
</evidence>
<evidence type="ECO:0000313" key="8">
    <source>
        <dbReference type="EMBL" id="TVY51476.1"/>
    </source>
</evidence>
<keyword evidence="5 6" id="KW-0067">ATP-binding</keyword>
<evidence type="ECO:0000256" key="5">
    <source>
        <dbReference type="ARBA" id="ARBA00022840"/>
    </source>
</evidence>
<dbReference type="GO" id="GO:0005634">
    <property type="term" value="C:nucleus"/>
    <property type="evidence" value="ECO:0007669"/>
    <property type="project" value="TreeGrafter"/>
</dbReference>
<dbReference type="SMART" id="SM00220">
    <property type="entry name" value="S_TKc"/>
    <property type="match status" value="1"/>
</dbReference>
<dbReference type="InterPro" id="IPR051175">
    <property type="entry name" value="CLK_kinases"/>
</dbReference>
<dbReference type="PROSITE" id="PS00107">
    <property type="entry name" value="PROTEIN_KINASE_ATP"/>
    <property type="match status" value="1"/>
</dbReference>
<evidence type="ECO:0000256" key="1">
    <source>
        <dbReference type="ARBA" id="ARBA00022527"/>
    </source>
</evidence>